<organism evidence="1">
    <name type="scientific">Arundo donax</name>
    <name type="common">Giant reed</name>
    <name type="synonym">Donax arundinaceus</name>
    <dbReference type="NCBI Taxonomy" id="35708"/>
    <lineage>
        <taxon>Eukaryota</taxon>
        <taxon>Viridiplantae</taxon>
        <taxon>Streptophyta</taxon>
        <taxon>Embryophyta</taxon>
        <taxon>Tracheophyta</taxon>
        <taxon>Spermatophyta</taxon>
        <taxon>Magnoliopsida</taxon>
        <taxon>Liliopsida</taxon>
        <taxon>Poales</taxon>
        <taxon>Poaceae</taxon>
        <taxon>PACMAD clade</taxon>
        <taxon>Arundinoideae</taxon>
        <taxon>Arundineae</taxon>
        <taxon>Arundo</taxon>
    </lineage>
</organism>
<reference evidence="1" key="2">
    <citation type="journal article" date="2015" name="Data Brief">
        <title>Shoot transcriptome of the giant reed, Arundo donax.</title>
        <authorList>
            <person name="Barrero R.A."/>
            <person name="Guerrero F.D."/>
            <person name="Moolhuijzen P."/>
            <person name="Goolsby J.A."/>
            <person name="Tidwell J."/>
            <person name="Bellgard S.E."/>
            <person name="Bellgard M.I."/>
        </authorList>
    </citation>
    <scope>NUCLEOTIDE SEQUENCE</scope>
    <source>
        <tissue evidence="1">Shoot tissue taken approximately 20 cm above the soil surface</tissue>
    </source>
</reference>
<dbReference type="AlphaFoldDB" id="A0A0A9AEX8"/>
<proteinExistence type="predicted"/>
<accession>A0A0A9AEX8</accession>
<evidence type="ECO:0000313" key="1">
    <source>
        <dbReference type="EMBL" id="JAD48463.1"/>
    </source>
</evidence>
<dbReference type="EMBL" id="GBRH01249432">
    <property type="protein sequence ID" value="JAD48463.1"/>
    <property type="molecule type" value="Transcribed_RNA"/>
</dbReference>
<protein>
    <submittedName>
        <fullName evidence="1">Uncharacterized protein</fullName>
    </submittedName>
</protein>
<reference evidence="1" key="1">
    <citation type="submission" date="2014-09" db="EMBL/GenBank/DDBJ databases">
        <authorList>
            <person name="Magalhaes I.L.F."/>
            <person name="Oliveira U."/>
            <person name="Santos F.R."/>
            <person name="Vidigal T.H.D.A."/>
            <person name="Brescovit A.D."/>
            <person name="Santos A.J."/>
        </authorList>
    </citation>
    <scope>NUCLEOTIDE SEQUENCE</scope>
    <source>
        <tissue evidence="1">Shoot tissue taken approximately 20 cm above the soil surface</tissue>
    </source>
</reference>
<name>A0A0A9AEX8_ARUDO</name>
<sequence>MSQQLTVIFRGTQWICRTLEMTVMEIFVRNGWMLFNRFCA</sequence>